<protein>
    <submittedName>
        <fullName evidence="2">Uncharacterized protein</fullName>
    </submittedName>
</protein>
<evidence type="ECO:0000256" key="1">
    <source>
        <dbReference type="SAM" id="Phobius"/>
    </source>
</evidence>
<feature type="transmembrane region" description="Helical" evidence="1">
    <location>
        <begin position="26"/>
        <end position="46"/>
    </location>
</feature>
<organism evidence="2 3">
    <name type="scientific">Sphingomonas suaedae</name>
    <dbReference type="NCBI Taxonomy" id="2599297"/>
    <lineage>
        <taxon>Bacteria</taxon>
        <taxon>Pseudomonadati</taxon>
        <taxon>Pseudomonadota</taxon>
        <taxon>Alphaproteobacteria</taxon>
        <taxon>Sphingomonadales</taxon>
        <taxon>Sphingomonadaceae</taxon>
        <taxon>Sphingomonas</taxon>
    </lineage>
</organism>
<dbReference type="AlphaFoldDB" id="A0A518RKS9"/>
<feature type="transmembrane region" description="Helical" evidence="1">
    <location>
        <begin position="58"/>
        <end position="77"/>
    </location>
</feature>
<feature type="transmembrane region" description="Helical" evidence="1">
    <location>
        <begin position="149"/>
        <end position="170"/>
    </location>
</feature>
<evidence type="ECO:0000313" key="2">
    <source>
        <dbReference type="EMBL" id="QDX28056.1"/>
    </source>
</evidence>
<keyword evidence="1" id="KW-0472">Membrane</keyword>
<feature type="transmembrane region" description="Helical" evidence="1">
    <location>
        <begin position="126"/>
        <end position="143"/>
    </location>
</feature>
<feature type="transmembrane region" description="Helical" evidence="1">
    <location>
        <begin position="182"/>
        <end position="201"/>
    </location>
</feature>
<dbReference type="KEGG" id="ssua:FPZ54_02125"/>
<feature type="transmembrane region" description="Helical" evidence="1">
    <location>
        <begin position="97"/>
        <end position="114"/>
    </location>
</feature>
<dbReference type="OrthoDB" id="648493at2"/>
<sequence>MGLVLVAGFSLNLAMGRSTFASPVYVHAHGVIFFGWVVIYVLQTFLATRGPLALHRRLGWIAVGWVVAMIAAGLWVIVARTQSGLTPFFFQPQHFLIANPLALALFAALTTAAVARRRRTDWHRRLHLCAMAAILGPGFGRLIPMPLLIPWAFQIASALGLIFPLVGMMVDWRRTGRVHPAWLWGTGAIVGVMIATELLVYSPLGDAIFAWVTAGTPGANVAPLEFGPMPPMG</sequence>
<keyword evidence="1" id="KW-1133">Transmembrane helix</keyword>
<proteinExistence type="predicted"/>
<name>A0A518RKS9_9SPHN</name>
<keyword evidence="1" id="KW-0812">Transmembrane</keyword>
<gene>
    <name evidence="2" type="ORF">FPZ54_02125</name>
</gene>
<dbReference type="Proteomes" id="UP000318055">
    <property type="component" value="Chromosome"/>
</dbReference>
<evidence type="ECO:0000313" key="3">
    <source>
        <dbReference type="Proteomes" id="UP000318055"/>
    </source>
</evidence>
<keyword evidence="3" id="KW-1185">Reference proteome</keyword>
<reference evidence="2 3" key="1">
    <citation type="submission" date="2019-07" db="EMBL/GenBank/DDBJ databases">
        <title>Sphingomonas alkalisoli sp. nov., isolated from rhizosphere soil of Suaedae salsa.</title>
        <authorList>
            <person name="Zhang H."/>
            <person name="Xu L."/>
            <person name="Zhang J.-X."/>
            <person name="Sun J.-Q."/>
        </authorList>
    </citation>
    <scope>NUCLEOTIDE SEQUENCE [LARGE SCALE GENOMIC DNA]</scope>
    <source>
        <strain evidence="2 3">XS-10</strain>
    </source>
</reference>
<dbReference type="EMBL" id="CP042239">
    <property type="protein sequence ID" value="QDX28056.1"/>
    <property type="molecule type" value="Genomic_DNA"/>
</dbReference>
<accession>A0A518RKS9</accession>